<gene>
    <name evidence="3" type="ORF">A3224_07580</name>
</gene>
<protein>
    <submittedName>
        <fullName evidence="3">NADPH-dependent ferric siderophore reductase</fullName>
    </submittedName>
</protein>
<dbReference type="GeneID" id="76607905"/>
<evidence type="ECO:0000313" key="3">
    <source>
        <dbReference type="EMBL" id="AMX02462.1"/>
    </source>
</evidence>
<dbReference type="PROSITE" id="PS51384">
    <property type="entry name" value="FAD_FR"/>
    <property type="match status" value="1"/>
</dbReference>
<proteinExistence type="inferred from homology"/>
<evidence type="ECO:0000256" key="1">
    <source>
        <dbReference type="ARBA" id="ARBA00035644"/>
    </source>
</evidence>
<dbReference type="STRING" id="252514.A3224_07580"/>
<dbReference type="PANTHER" id="PTHR30157:SF0">
    <property type="entry name" value="NADPH-DEPENDENT FERRIC-CHELATE REDUCTASE"/>
    <property type="match status" value="1"/>
</dbReference>
<dbReference type="SUPFAM" id="SSF63380">
    <property type="entry name" value="Riboflavin synthase domain-like"/>
    <property type="match status" value="1"/>
</dbReference>
<evidence type="ECO:0000313" key="4">
    <source>
        <dbReference type="Proteomes" id="UP000076077"/>
    </source>
</evidence>
<accession>A0A143HMF9</accession>
<dbReference type="Proteomes" id="UP000076077">
    <property type="component" value="Chromosome"/>
</dbReference>
<keyword evidence="4" id="KW-1185">Reference proteome</keyword>
<reference evidence="4" key="1">
    <citation type="submission" date="2016-03" db="EMBL/GenBank/DDBJ databases">
        <authorList>
            <person name="Lee Y.-S."/>
            <person name="Choi Y.-L."/>
        </authorList>
    </citation>
    <scope>NUCLEOTIDE SEQUENCE [LARGE SCALE GENOMIC DNA]</scope>
    <source>
        <strain evidence="4">DAU221</strain>
    </source>
</reference>
<dbReference type="OrthoDB" id="9814826at2"/>
<organism evidence="3 4">
    <name type="scientific">Microbulbifer thermotolerans</name>
    <dbReference type="NCBI Taxonomy" id="252514"/>
    <lineage>
        <taxon>Bacteria</taxon>
        <taxon>Pseudomonadati</taxon>
        <taxon>Pseudomonadota</taxon>
        <taxon>Gammaproteobacteria</taxon>
        <taxon>Cellvibrionales</taxon>
        <taxon>Microbulbiferaceae</taxon>
        <taxon>Microbulbifer</taxon>
    </lineage>
</organism>
<name>A0A143HMF9_MICTH</name>
<dbReference type="InterPro" id="IPR017927">
    <property type="entry name" value="FAD-bd_FR_type"/>
</dbReference>
<dbReference type="CDD" id="cd06193">
    <property type="entry name" value="siderophore_interacting"/>
    <property type="match status" value="1"/>
</dbReference>
<dbReference type="Pfam" id="PF04954">
    <property type="entry name" value="SIP"/>
    <property type="match status" value="1"/>
</dbReference>
<comment type="similarity">
    <text evidence="1">Belongs to the SIP oxidoreductase family.</text>
</comment>
<dbReference type="InterPro" id="IPR039374">
    <property type="entry name" value="SIP_fam"/>
</dbReference>
<dbReference type="InterPro" id="IPR017938">
    <property type="entry name" value="Riboflavin_synthase-like_b-brl"/>
</dbReference>
<dbReference type="PANTHER" id="PTHR30157">
    <property type="entry name" value="FERRIC REDUCTASE, NADPH-DEPENDENT"/>
    <property type="match status" value="1"/>
</dbReference>
<dbReference type="InterPro" id="IPR007037">
    <property type="entry name" value="SIP_rossman_dom"/>
</dbReference>
<dbReference type="InterPro" id="IPR039261">
    <property type="entry name" value="FNR_nucleotide-bd"/>
</dbReference>
<dbReference type="InterPro" id="IPR013113">
    <property type="entry name" value="SIP_FAD-bd"/>
</dbReference>
<evidence type="ECO:0000259" key="2">
    <source>
        <dbReference type="PROSITE" id="PS51384"/>
    </source>
</evidence>
<dbReference type="GO" id="GO:0016491">
    <property type="term" value="F:oxidoreductase activity"/>
    <property type="evidence" value="ECO:0007669"/>
    <property type="project" value="InterPro"/>
</dbReference>
<sequence>MAKPMMRELQVLRSAYVTPHMLRLTLGGEEMAGFPPDQESAYVKLLFPQPGQARPLMRTYTIRQQREGEIDIDFVMHEHTGPASSWARRARPGDRITIGGPGARKLINPEADWFLLAGDMTALPAISVNLESLPASARGYAVISVLDEADIQPLHHPAGVDIQWVIDHQEGENDFTILAQIEKLDWLQGQASVWAACEFSEMQQLRRYFRQRGVPNSHRYISSYWKKGLSEDQHKLVKREDAEGDSGL</sequence>
<dbReference type="KEGG" id="mthd:A3224_07580"/>
<dbReference type="AlphaFoldDB" id="A0A143HMF9"/>
<dbReference type="EMBL" id="CP014864">
    <property type="protein sequence ID" value="AMX02462.1"/>
    <property type="molecule type" value="Genomic_DNA"/>
</dbReference>
<dbReference type="RefSeq" id="WP_067153102.1">
    <property type="nucleotide sequence ID" value="NZ_CP014864.1"/>
</dbReference>
<dbReference type="Gene3D" id="3.40.50.80">
    <property type="entry name" value="Nucleotide-binding domain of ferredoxin-NADP reductase (FNR) module"/>
    <property type="match status" value="1"/>
</dbReference>
<dbReference type="Gene3D" id="2.40.30.10">
    <property type="entry name" value="Translation factors"/>
    <property type="match status" value="1"/>
</dbReference>
<feature type="domain" description="FAD-binding FR-type" evidence="2">
    <location>
        <begin position="4"/>
        <end position="108"/>
    </location>
</feature>
<dbReference type="Pfam" id="PF08021">
    <property type="entry name" value="FAD_binding_9"/>
    <property type="match status" value="1"/>
</dbReference>